<accession>A0ABP1S7T0</accession>
<evidence type="ECO:0000313" key="2">
    <source>
        <dbReference type="EMBL" id="CAL8144885.1"/>
    </source>
</evidence>
<feature type="compositionally biased region" description="Basic residues" evidence="1">
    <location>
        <begin position="119"/>
        <end position="173"/>
    </location>
</feature>
<evidence type="ECO:0000256" key="1">
    <source>
        <dbReference type="SAM" id="MobiDB-lite"/>
    </source>
</evidence>
<evidence type="ECO:0000313" key="3">
    <source>
        <dbReference type="Proteomes" id="UP001642540"/>
    </source>
</evidence>
<protein>
    <submittedName>
        <fullName evidence="2">Uncharacterized protein</fullName>
    </submittedName>
</protein>
<feature type="region of interest" description="Disordered" evidence="1">
    <location>
        <begin position="1"/>
        <end position="256"/>
    </location>
</feature>
<comment type="caution">
    <text evidence="2">The sequence shown here is derived from an EMBL/GenBank/DDBJ whole genome shotgun (WGS) entry which is preliminary data.</text>
</comment>
<organism evidence="2 3">
    <name type="scientific">Orchesella dallaii</name>
    <dbReference type="NCBI Taxonomy" id="48710"/>
    <lineage>
        <taxon>Eukaryota</taxon>
        <taxon>Metazoa</taxon>
        <taxon>Ecdysozoa</taxon>
        <taxon>Arthropoda</taxon>
        <taxon>Hexapoda</taxon>
        <taxon>Collembola</taxon>
        <taxon>Entomobryomorpha</taxon>
        <taxon>Entomobryoidea</taxon>
        <taxon>Orchesellidae</taxon>
        <taxon>Orchesellinae</taxon>
        <taxon>Orchesella</taxon>
    </lineage>
</organism>
<feature type="compositionally biased region" description="Basic residues" evidence="1">
    <location>
        <begin position="47"/>
        <end position="76"/>
    </location>
</feature>
<sequence>MADVVSWVQDTVMSEPEPVNQEATGVEVQHDDIAAVTTAQAVPSVMKGRKKSAPRKKPSVNRRKGQKPSASRRRTKPKAEGDDESGQAANPSEGNSDNHVPAVTQKRARASRTNSTVAAKRRKPAAPEKRRKKKPSGERRRKKKPSGERRRRKPAMSEKRSKRKPSGERRRKPSVSEKRSKKNSSGDRRRKSRAEAIPLRRSSRIAQIQKVKTLKAKSVKSKAVAGKGLKPKVGTGRKGLSNPKLYMKSLSNQRRK</sequence>
<feature type="compositionally biased region" description="Polar residues" evidence="1">
    <location>
        <begin position="87"/>
        <end position="98"/>
    </location>
</feature>
<reference evidence="2 3" key="1">
    <citation type="submission" date="2024-08" db="EMBL/GenBank/DDBJ databases">
        <authorList>
            <person name="Cucini C."/>
            <person name="Frati F."/>
        </authorList>
    </citation>
    <scope>NUCLEOTIDE SEQUENCE [LARGE SCALE GENOMIC DNA]</scope>
</reference>
<keyword evidence="3" id="KW-1185">Reference proteome</keyword>
<proteinExistence type="predicted"/>
<gene>
    <name evidence="2" type="ORF">ODALV1_LOCUS30327</name>
</gene>
<name>A0ABP1S7T0_9HEXA</name>
<dbReference type="Proteomes" id="UP001642540">
    <property type="component" value="Unassembled WGS sequence"/>
</dbReference>
<dbReference type="EMBL" id="CAXLJM020000161">
    <property type="protein sequence ID" value="CAL8144885.1"/>
    <property type="molecule type" value="Genomic_DNA"/>
</dbReference>